<dbReference type="InterPro" id="IPR002501">
    <property type="entry name" value="PsdUridine_synth_N"/>
</dbReference>
<evidence type="ECO:0000259" key="2">
    <source>
        <dbReference type="Pfam" id="PF01509"/>
    </source>
</evidence>
<evidence type="ECO:0000313" key="3">
    <source>
        <dbReference type="EMBL" id="KAL0104975.1"/>
    </source>
</evidence>
<dbReference type="GO" id="GO:0001522">
    <property type="term" value="P:pseudouridine synthesis"/>
    <property type="evidence" value="ECO:0007669"/>
    <property type="project" value="InterPro"/>
</dbReference>
<name>A0AAW2EPX7_9HYME</name>
<gene>
    <name evidence="3" type="ORF">PUN28_016543</name>
</gene>
<dbReference type="SUPFAM" id="SSF55120">
    <property type="entry name" value="Pseudouridine synthase"/>
    <property type="match status" value="1"/>
</dbReference>
<dbReference type="AlphaFoldDB" id="A0AAW2EPX7"/>
<dbReference type="EMBL" id="JADYXP020000019">
    <property type="protein sequence ID" value="KAL0104975.1"/>
    <property type="molecule type" value="Genomic_DNA"/>
</dbReference>
<organism evidence="3 4">
    <name type="scientific">Cardiocondyla obscurior</name>
    <dbReference type="NCBI Taxonomy" id="286306"/>
    <lineage>
        <taxon>Eukaryota</taxon>
        <taxon>Metazoa</taxon>
        <taxon>Ecdysozoa</taxon>
        <taxon>Arthropoda</taxon>
        <taxon>Hexapoda</taxon>
        <taxon>Insecta</taxon>
        <taxon>Pterygota</taxon>
        <taxon>Neoptera</taxon>
        <taxon>Endopterygota</taxon>
        <taxon>Hymenoptera</taxon>
        <taxon>Apocrita</taxon>
        <taxon>Aculeata</taxon>
        <taxon>Formicoidea</taxon>
        <taxon>Formicidae</taxon>
        <taxon>Myrmicinae</taxon>
        <taxon>Cardiocondyla</taxon>
    </lineage>
</organism>
<feature type="domain" description="Pseudouridine synthase II N-terminal" evidence="2">
    <location>
        <begin position="109"/>
        <end position="240"/>
    </location>
</feature>
<dbReference type="Gene3D" id="3.30.2350.10">
    <property type="entry name" value="Pseudouridine synthase"/>
    <property type="match status" value="1"/>
</dbReference>
<dbReference type="GO" id="GO:0006396">
    <property type="term" value="P:RNA processing"/>
    <property type="evidence" value="ECO:0007669"/>
    <property type="project" value="InterPro"/>
</dbReference>
<dbReference type="GO" id="GO:0009982">
    <property type="term" value="F:pseudouridine synthase activity"/>
    <property type="evidence" value="ECO:0007669"/>
    <property type="project" value="InterPro"/>
</dbReference>
<reference evidence="3 4" key="1">
    <citation type="submission" date="2023-03" db="EMBL/GenBank/DDBJ databases">
        <title>High recombination rates correlate with genetic variation in Cardiocondyla obscurior ants.</title>
        <authorList>
            <person name="Errbii M."/>
        </authorList>
    </citation>
    <scope>NUCLEOTIDE SEQUENCE [LARGE SCALE GENOMIC DNA]</scope>
    <source>
        <strain evidence="3">Alpha-2009</strain>
        <tissue evidence="3">Whole body</tissue>
    </source>
</reference>
<evidence type="ECO:0000313" key="4">
    <source>
        <dbReference type="Proteomes" id="UP001430953"/>
    </source>
</evidence>
<evidence type="ECO:0000256" key="1">
    <source>
        <dbReference type="ARBA" id="ARBA00008999"/>
    </source>
</evidence>
<proteinExistence type="inferred from homology"/>
<accession>A0AAW2EPX7</accession>
<dbReference type="PANTHER" id="PTHR13195:SF0">
    <property type="entry name" value="PSEUDOURIDYLATE SYNTHASE TRUB2, MITOCHONDRIAL"/>
    <property type="match status" value="1"/>
</dbReference>
<comment type="caution">
    <text evidence="3">The sequence shown here is derived from an EMBL/GenBank/DDBJ whole genome shotgun (WGS) entry which is preliminary data.</text>
</comment>
<keyword evidence="4" id="KW-1185">Reference proteome</keyword>
<dbReference type="PANTHER" id="PTHR13195">
    <property type="entry name" value="PSEUDOURIDINE SYNTHASE-RELATED"/>
    <property type="match status" value="1"/>
</dbReference>
<sequence length="318" mass="36434">MSTLTPTVKQIVYDAKIAWKALNGIFIVHKPPHVTYLNSRDTIIFRLCEDLNNMQVRQPIKHVCIEGDTTYKMTVYTRPSYADHPLVVGPRYQPKDFKLTCVNYLSKDMSGLMVCGINNGTTWAQKLIDSKSPTSYRVKGLLGQATDTYFITGKIVEKATYKHIKHATIDRLCAYMQNAHQKKMFELCGLDIQSQAAYELAVQGLVRPIDKDIPMIYSIKCIDFTPPEFTLEIVCINETDIYLKTLIHDLGMQAHSVATCTQIICFRYAVFNLNLALLKKHWELENICNNIKQCNTIINENNYLLKQDDPILTKRDKL</sequence>
<comment type="similarity">
    <text evidence="1">Belongs to the pseudouridine synthase TruB family.</text>
</comment>
<dbReference type="GO" id="GO:0003723">
    <property type="term" value="F:RNA binding"/>
    <property type="evidence" value="ECO:0007669"/>
    <property type="project" value="InterPro"/>
</dbReference>
<dbReference type="InterPro" id="IPR020103">
    <property type="entry name" value="PsdUridine_synth_cat_dom_sf"/>
</dbReference>
<protein>
    <recommendedName>
        <fullName evidence="2">Pseudouridine synthase II N-terminal domain-containing protein</fullName>
    </recommendedName>
</protein>
<dbReference type="Pfam" id="PF01509">
    <property type="entry name" value="TruB_N"/>
    <property type="match status" value="1"/>
</dbReference>
<dbReference type="InterPro" id="IPR039048">
    <property type="entry name" value="Trub2"/>
</dbReference>
<dbReference type="Proteomes" id="UP001430953">
    <property type="component" value="Unassembled WGS sequence"/>
</dbReference>